<dbReference type="PRINTS" id="PR00182">
    <property type="entry name" value="ECOLNEIPORIN"/>
</dbReference>
<evidence type="ECO:0000313" key="14">
    <source>
        <dbReference type="Proteomes" id="UP001319882"/>
    </source>
</evidence>
<keyword evidence="9" id="KW-0472">Membrane</keyword>
<dbReference type="RefSeq" id="WP_227390204.1">
    <property type="nucleotide sequence ID" value="NZ_JBHSCJ010000002.1"/>
</dbReference>
<evidence type="ECO:0000256" key="1">
    <source>
        <dbReference type="ARBA" id="ARBA00004571"/>
    </source>
</evidence>
<evidence type="ECO:0000256" key="7">
    <source>
        <dbReference type="ARBA" id="ARBA00023065"/>
    </source>
</evidence>
<comment type="subcellular location">
    <subcellularLocation>
        <location evidence="1">Cell outer membrane</location>
        <topology evidence="1">Multi-pass membrane protein</topology>
    </subcellularLocation>
</comment>
<keyword evidence="4" id="KW-1134">Transmembrane beta strand</keyword>
<keyword evidence="10" id="KW-0998">Cell outer membrane</keyword>
<feature type="domain" description="Porin" evidence="12">
    <location>
        <begin position="7"/>
        <end position="314"/>
    </location>
</feature>
<dbReference type="InterPro" id="IPR001702">
    <property type="entry name" value="Porin_Gram-ve"/>
</dbReference>
<keyword evidence="14" id="KW-1185">Reference proteome</keyword>
<dbReference type="Pfam" id="PF13609">
    <property type="entry name" value="Porin_4"/>
    <property type="match status" value="1"/>
</dbReference>
<name>A0ABS8DTC9_9GAMM</name>
<dbReference type="InterPro" id="IPR023614">
    <property type="entry name" value="Porin_dom_sf"/>
</dbReference>
<dbReference type="PANTHER" id="PTHR34501">
    <property type="entry name" value="PROTEIN YDDL-RELATED"/>
    <property type="match status" value="1"/>
</dbReference>
<dbReference type="SUPFAM" id="SSF56935">
    <property type="entry name" value="Porins"/>
    <property type="match status" value="1"/>
</dbReference>
<evidence type="ECO:0000256" key="3">
    <source>
        <dbReference type="ARBA" id="ARBA00022448"/>
    </source>
</evidence>
<dbReference type="InterPro" id="IPR050298">
    <property type="entry name" value="Gram-neg_bact_OMP"/>
</dbReference>
<comment type="caution">
    <text evidence="13">The sequence shown here is derived from an EMBL/GenBank/DDBJ whole genome shotgun (WGS) entry which is preliminary data.</text>
</comment>
<protein>
    <submittedName>
        <fullName evidence="13">Porin</fullName>
    </submittedName>
</protein>
<evidence type="ECO:0000256" key="9">
    <source>
        <dbReference type="ARBA" id="ARBA00023136"/>
    </source>
</evidence>
<feature type="signal peptide" evidence="11">
    <location>
        <begin position="1"/>
        <end position="20"/>
    </location>
</feature>
<evidence type="ECO:0000256" key="6">
    <source>
        <dbReference type="ARBA" id="ARBA00022729"/>
    </source>
</evidence>
<evidence type="ECO:0000256" key="10">
    <source>
        <dbReference type="ARBA" id="ARBA00023237"/>
    </source>
</evidence>
<dbReference type="CDD" id="cd00342">
    <property type="entry name" value="gram_neg_porins"/>
    <property type="match status" value="1"/>
</dbReference>
<comment type="subunit">
    <text evidence="2">Homotrimer.</text>
</comment>
<keyword evidence="7" id="KW-0406">Ion transport</keyword>
<dbReference type="Proteomes" id="UP001319882">
    <property type="component" value="Unassembled WGS sequence"/>
</dbReference>
<proteinExistence type="predicted"/>
<keyword evidence="8" id="KW-0626">Porin</keyword>
<keyword evidence="3" id="KW-0813">Transport</keyword>
<accession>A0ABS8DTC9</accession>
<feature type="chain" id="PRO_5045286189" evidence="11">
    <location>
        <begin position="21"/>
        <end position="336"/>
    </location>
</feature>
<evidence type="ECO:0000256" key="5">
    <source>
        <dbReference type="ARBA" id="ARBA00022692"/>
    </source>
</evidence>
<evidence type="ECO:0000259" key="12">
    <source>
        <dbReference type="Pfam" id="PF13609"/>
    </source>
</evidence>
<dbReference type="Gene3D" id="2.40.160.10">
    <property type="entry name" value="Porin"/>
    <property type="match status" value="1"/>
</dbReference>
<evidence type="ECO:0000256" key="8">
    <source>
        <dbReference type="ARBA" id="ARBA00023114"/>
    </source>
</evidence>
<reference evidence="13 14" key="1">
    <citation type="journal article" date="2021" name="Sci. Rep.">
        <title>Genome analysis of a halophilic bacterium Halomonas malpeensis YU-PRIM-29(T) reveals its exopolysaccharide and pigment producing capabilities.</title>
        <authorList>
            <person name="Athmika"/>
            <person name="Ghate S.D."/>
            <person name="Arun A.B."/>
            <person name="Rao S.S."/>
            <person name="Kumar S.T.A."/>
            <person name="Kandiyil M.K."/>
            <person name="Saptami K."/>
            <person name="Rekha P.D."/>
        </authorList>
    </citation>
    <scope>NUCLEOTIDE SEQUENCE [LARGE SCALE GENOMIC DNA]</scope>
    <source>
        <strain evidence="14">prim 29</strain>
    </source>
</reference>
<evidence type="ECO:0000256" key="2">
    <source>
        <dbReference type="ARBA" id="ARBA00011233"/>
    </source>
</evidence>
<evidence type="ECO:0000256" key="11">
    <source>
        <dbReference type="SAM" id="SignalP"/>
    </source>
</evidence>
<evidence type="ECO:0000256" key="4">
    <source>
        <dbReference type="ARBA" id="ARBA00022452"/>
    </source>
</evidence>
<dbReference type="EMBL" id="WHVL01000004">
    <property type="protein sequence ID" value="MCB8889531.1"/>
    <property type="molecule type" value="Genomic_DNA"/>
</dbReference>
<dbReference type="InterPro" id="IPR033900">
    <property type="entry name" value="Gram_neg_porin_domain"/>
</dbReference>
<dbReference type="PANTHER" id="PTHR34501:SF9">
    <property type="entry name" value="MAJOR OUTER MEMBRANE PROTEIN P.IA"/>
    <property type="match status" value="1"/>
</dbReference>
<evidence type="ECO:0000313" key="13">
    <source>
        <dbReference type="EMBL" id="MCB8889531.1"/>
    </source>
</evidence>
<sequence length="336" mass="36690">MKYPFTLAALALSTSTFVQAATLYDENDTQVDIYGRISIGVAGGGPGRDVEGNRIDNDPEFVDVYSRLGFRLSQQINPDLTAFGHLEWRFAGDERTVGQAFRETRQSYLGLASERFGTVMAGNFNSLYFQNVISPFDVYQDRGLLFSSSNIQSRGDSIGYYTPEVNGFTTFVQLKHYSERGLTEQEQSAEGSVTAAQGGIRYQQGPLTLALGAVDNVVRGGGNGKALYGASGAYKFDDQFVARLGIETQADSSEYGGGFDSYGIGGTYTTGPWAFNADYYRVERDNTSSSDAWAAGGYYALTSDFDLFLELADGDAPAMRNSSSNMYWVTGARYLF</sequence>
<keyword evidence="6 11" id="KW-0732">Signal</keyword>
<keyword evidence="5" id="KW-0812">Transmembrane</keyword>
<organism evidence="13 14">
    <name type="scientific">Vreelandella malpeensis</name>
    <dbReference type="NCBI Taxonomy" id="1172368"/>
    <lineage>
        <taxon>Bacteria</taxon>
        <taxon>Pseudomonadati</taxon>
        <taxon>Pseudomonadota</taxon>
        <taxon>Gammaproteobacteria</taxon>
        <taxon>Oceanospirillales</taxon>
        <taxon>Halomonadaceae</taxon>
        <taxon>Vreelandella</taxon>
    </lineage>
</organism>
<gene>
    <name evidence="13" type="ORF">GEV37_10435</name>
</gene>